<evidence type="ECO:0000313" key="2">
    <source>
        <dbReference type="Proteomes" id="UP001140560"/>
    </source>
</evidence>
<dbReference type="EMBL" id="JAPEUY010000001">
    <property type="protein sequence ID" value="KAJ4377222.1"/>
    <property type="molecule type" value="Genomic_DNA"/>
</dbReference>
<evidence type="ECO:0000313" key="1">
    <source>
        <dbReference type="EMBL" id="KAJ4377222.1"/>
    </source>
</evidence>
<sequence>MPAREMRETKDGVRWKEVPYNEKREVMKRINVQLDAEGIPEVTLQVVSWRMSKALVNLKQSNPKQSEGL</sequence>
<organism evidence="1 2">
    <name type="scientific">Neocucurbitaria cava</name>
    <dbReference type="NCBI Taxonomy" id="798079"/>
    <lineage>
        <taxon>Eukaryota</taxon>
        <taxon>Fungi</taxon>
        <taxon>Dikarya</taxon>
        <taxon>Ascomycota</taxon>
        <taxon>Pezizomycotina</taxon>
        <taxon>Dothideomycetes</taxon>
        <taxon>Pleosporomycetidae</taxon>
        <taxon>Pleosporales</taxon>
        <taxon>Pleosporineae</taxon>
        <taxon>Cucurbitariaceae</taxon>
        <taxon>Neocucurbitaria</taxon>
    </lineage>
</organism>
<gene>
    <name evidence="1" type="ORF">N0V83_000045</name>
</gene>
<dbReference type="Proteomes" id="UP001140560">
    <property type="component" value="Unassembled WGS sequence"/>
</dbReference>
<name>A0A9W8YJ41_9PLEO</name>
<proteinExistence type="predicted"/>
<keyword evidence="2" id="KW-1185">Reference proteome</keyword>
<dbReference type="OrthoDB" id="3799196at2759"/>
<dbReference type="AlphaFoldDB" id="A0A9W8YJ41"/>
<comment type="caution">
    <text evidence="1">The sequence shown here is derived from an EMBL/GenBank/DDBJ whole genome shotgun (WGS) entry which is preliminary data.</text>
</comment>
<accession>A0A9W8YJ41</accession>
<protein>
    <submittedName>
        <fullName evidence="1">Uncharacterized protein</fullName>
    </submittedName>
</protein>
<reference evidence="1" key="1">
    <citation type="submission" date="2022-10" db="EMBL/GenBank/DDBJ databases">
        <title>Tapping the CABI collections for fungal endophytes: first genome assemblies for Collariella, Neodidymelliopsis, Ascochyta clinopodiicola, Didymella pomorum, Didymosphaeria variabile, Neocosmospora piperis and Neocucurbitaria cava.</title>
        <authorList>
            <person name="Hill R."/>
        </authorList>
    </citation>
    <scope>NUCLEOTIDE SEQUENCE</scope>
    <source>
        <strain evidence="1">IMI 356814</strain>
    </source>
</reference>